<feature type="compositionally biased region" description="Basic and acidic residues" evidence="1">
    <location>
        <begin position="218"/>
        <end position="229"/>
    </location>
</feature>
<sequence length="304" mass="32483">SSSPPASTVADAAAVGHPSQLAISNGVLLAAVIFLFMVVVFVFLLYLYAKRFLGANPMLNGAGATSSRFIFVGDSPFPRRGLPASVLRTLPVAVYGGGARVRGVPLGGGRRREGADAAQVRPPLPRRLHRHVVPLPRHLPALPRPRRRRRGRARRRGAPPRAARGPRHAGVPHVPHQRPLLGHPRRRHQRRPRRDAAGAGPGTSDRRRLHQLLGLRAQEGEPGDRHPHPGDGGGRGVDIPRHAAAGERPAVPDVRPAPVAAPAPEQGQAGRGGRVIIPQPARRRRHRAGPRRAPAEDAKDASGG</sequence>
<dbReference type="Gramene" id="AET7Gv20394400.2">
    <property type="protein sequence ID" value="AET7Gv20394400.2"/>
    <property type="gene ID" value="AET7Gv20394400"/>
</dbReference>
<feature type="compositionally biased region" description="Basic residues" evidence="1">
    <location>
        <begin position="183"/>
        <end position="193"/>
    </location>
</feature>
<feature type="compositionally biased region" description="Low complexity" evidence="1">
    <location>
        <begin position="159"/>
        <end position="182"/>
    </location>
</feature>
<proteinExistence type="predicted"/>
<feature type="compositionally biased region" description="Basic and acidic residues" evidence="1">
    <location>
        <begin position="293"/>
        <end position="304"/>
    </location>
</feature>
<reference evidence="3" key="4">
    <citation type="submission" date="2019-03" db="UniProtKB">
        <authorList>
            <consortium name="EnsemblPlants"/>
        </authorList>
    </citation>
    <scope>IDENTIFICATION</scope>
</reference>
<feature type="region of interest" description="Disordered" evidence="1">
    <location>
        <begin position="104"/>
        <end position="304"/>
    </location>
</feature>
<accession>A0A453R066</accession>
<feature type="transmembrane region" description="Helical" evidence="2">
    <location>
        <begin position="27"/>
        <end position="49"/>
    </location>
</feature>
<evidence type="ECO:0000256" key="2">
    <source>
        <dbReference type="SAM" id="Phobius"/>
    </source>
</evidence>
<keyword evidence="2" id="KW-1133">Transmembrane helix</keyword>
<feature type="compositionally biased region" description="Low complexity" evidence="1">
    <location>
        <begin position="247"/>
        <end position="268"/>
    </location>
</feature>
<dbReference type="AlphaFoldDB" id="A0A453R066"/>
<feature type="compositionally biased region" description="Basic residues" evidence="1">
    <location>
        <begin position="281"/>
        <end position="290"/>
    </location>
</feature>
<keyword evidence="2" id="KW-0812">Transmembrane</keyword>
<feature type="compositionally biased region" description="Basic residues" evidence="1">
    <location>
        <begin position="144"/>
        <end position="158"/>
    </location>
</feature>
<name>A0A453R066_AEGTS</name>
<dbReference type="EnsemblPlants" id="AET7Gv20394400.2">
    <property type="protein sequence ID" value="AET7Gv20394400.2"/>
    <property type="gene ID" value="AET7Gv20394400"/>
</dbReference>
<organism evidence="3 4">
    <name type="scientific">Aegilops tauschii subsp. strangulata</name>
    <name type="common">Goatgrass</name>
    <dbReference type="NCBI Taxonomy" id="200361"/>
    <lineage>
        <taxon>Eukaryota</taxon>
        <taxon>Viridiplantae</taxon>
        <taxon>Streptophyta</taxon>
        <taxon>Embryophyta</taxon>
        <taxon>Tracheophyta</taxon>
        <taxon>Spermatophyta</taxon>
        <taxon>Magnoliopsida</taxon>
        <taxon>Liliopsida</taxon>
        <taxon>Poales</taxon>
        <taxon>Poaceae</taxon>
        <taxon>BOP clade</taxon>
        <taxon>Pooideae</taxon>
        <taxon>Triticodae</taxon>
        <taxon>Triticeae</taxon>
        <taxon>Triticinae</taxon>
        <taxon>Aegilops</taxon>
    </lineage>
</organism>
<reference evidence="4" key="1">
    <citation type="journal article" date="2014" name="Science">
        <title>Ancient hybridizations among the ancestral genomes of bread wheat.</title>
        <authorList>
            <consortium name="International Wheat Genome Sequencing Consortium,"/>
            <person name="Marcussen T."/>
            <person name="Sandve S.R."/>
            <person name="Heier L."/>
            <person name="Spannagl M."/>
            <person name="Pfeifer M."/>
            <person name="Jakobsen K.S."/>
            <person name="Wulff B.B."/>
            <person name="Steuernagel B."/>
            <person name="Mayer K.F."/>
            <person name="Olsen O.A."/>
        </authorList>
    </citation>
    <scope>NUCLEOTIDE SEQUENCE [LARGE SCALE GENOMIC DNA]</scope>
    <source>
        <strain evidence="4">cv. AL8/78</strain>
    </source>
</reference>
<protein>
    <submittedName>
        <fullName evidence="3">Uncharacterized protein</fullName>
    </submittedName>
</protein>
<reference evidence="3" key="5">
    <citation type="journal article" date="2021" name="G3 (Bethesda)">
        <title>Aegilops tauschii genome assembly Aet v5.0 features greater sequence contiguity and improved annotation.</title>
        <authorList>
            <person name="Wang L."/>
            <person name="Zhu T."/>
            <person name="Rodriguez J.C."/>
            <person name="Deal K.R."/>
            <person name="Dubcovsky J."/>
            <person name="McGuire P.E."/>
            <person name="Lux T."/>
            <person name="Spannagl M."/>
            <person name="Mayer K.F.X."/>
            <person name="Baldrich P."/>
            <person name="Meyers B.C."/>
            <person name="Huo N."/>
            <person name="Gu Y.Q."/>
            <person name="Zhou H."/>
            <person name="Devos K.M."/>
            <person name="Bennetzen J.L."/>
            <person name="Unver T."/>
            <person name="Budak H."/>
            <person name="Gulick P.J."/>
            <person name="Galiba G."/>
            <person name="Kalapos B."/>
            <person name="Nelson D.R."/>
            <person name="Li P."/>
            <person name="You F.M."/>
            <person name="Luo M.C."/>
            <person name="Dvorak J."/>
        </authorList>
    </citation>
    <scope>NUCLEOTIDE SEQUENCE [LARGE SCALE GENOMIC DNA]</scope>
    <source>
        <strain evidence="3">cv. AL8/78</strain>
    </source>
</reference>
<keyword evidence="2" id="KW-0472">Membrane</keyword>
<reference evidence="3" key="3">
    <citation type="journal article" date="2017" name="Nature">
        <title>Genome sequence of the progenitor of the wheat D genome Aegilops tauschii.</title>
        <authorList>
            <person name="Luo M.C."/>
            <person name="Gu Y.Q."/>
            <person name="Puiu D."/>
            <person name="Wang H."/>
            <person name="Twardziok S.O."/>
            <person name="Deal K.R."/>
            <person name="Huo N."/>
            <person name="Zhu T."/>
            <person name="Wang L."/>
            <person name="Wang Y."/>
            <person name="McGuire P.E."/>
            <person name="Liu S."/>
            <person name="Long H."/>
            <person name="Ramasamy R.K."/>
            <person name="Rodriguez J.C."/>
            <person name="Van S.L."/>
            <person name="Yuan L."/>
            <person name="Wang Z."/>
            <person name="Xia Z."/>
            <person name="Xiao L."/>
            <person name="Anderson O.D."/>
            <person name="Ouyang S."/>
            <person name="Liang Y."/>
            <person name="Zimin A.V."/>
            <person name="Pertea G."/>
            <person name="Qi P."/>
            <person name="Bennetzen J.L."/>
            <person name="Dai X."/>
            <person name="Dawson M.W."/>
            <person name="Muller H.G."/>
            <person name="Kugler K."/>
            <person name="Rivarola-Duarte L."/>
            <person name="Spannagl M."/>
            <person name="Mayer K.F.X."/>
            <person name="Lu F.H."/>
            <person name="Bevan M.W."/>
            <person name="Leroy P."/>
            <person name="Li P."/>
            <person name="You F.M."/>
            <person name="Sun Q."/>
            <person name="Liu Z."/>
            <person name="Lyons E."/>
            <person name="Wicker T."/>
            <person name="Salzberg S.L."/>
            <person name="Devos K.M."/>
            <person name="Dvorak J."/>
        </authorList>
    </citation>
    <scope>NUCLEOTIDE SEQUENCE [LARGE SCALE GENOMIC DNA]</scope>
    <source>
        <strain evidence="3">cv. AL8/78</strain>
    </source>
</reference>
<evidence type="ECO:0000313" key="4">
    <source>
        <dbReference type="Proteomes" id="UP000015105"/>
    </source>
</evidence>
<reference evidence="4" key="2">
    <citation type="journal article" date="2017" name="Nat. Plants">
        <title>The Aegilops tauschii genome reveals multiple impacts of transposons.</title>
        <authorList>
            <person name="Zhao G."/>
            <person name="Zou C."/>
            <person name="Li K."/>
            <person name="Wang K."/>
            <person name="Li T."/>
            <person name="Gao L."/>
            <person name="Zhang X."/>
            <person name="Wang H."/>
            <person name="Yang Z."/>
            <person name="Liu X."/>
            <person name="Jiang W."/>
            <person name="Mao L."/>
            <person name="Kong X."/>
            <person name="Jiao Y."/>
            <person name="Jia J."/>
        </authorList>
    </citation>
    <scope>NUCLEOTIDE SEQUENCE [LARGE SCALE GENOMIC DNA]</scope>
    <source>
        <strain evidence="4">cv. AL8/78</strain>
    </source>
</reference>
<keyword evidence="4" id="KW-1185">Reference proteome</keyword>
<dbReference type="Proteomes" id="UP000015105">
    <property type="component" value="Chromosome 7D"/>
</dbReference>
<evidence type="ECO:0000313" key="3">
    <source>
        <dbReference type="EnsemblPlants" id="AET7Gv20394400.2"/>
    </source>
</evidence>
<evidence type="ECO:0000256" key="1">
    <source>
        <dbReference type="SAM" id="MobiDB-lite"/>
    </source>
</evidence>